<keyword evidence="2" id="KW-1185">Reference proteome</keyword>
<proteinExistence type="predicted"/>
<accession>A0AAE1AGR6</accession>
<evidence type="ECO:0000313" key="1">
    <source>
        <dbReference type="EMBL" id="KAK3787598.1"/>
    </source>
</evidence>
<dbReference type="EMBL" id="JAWDGP010001849">
    <property type="protein sequence ID" value="KAK3787598.1"/>
    <property type="molecule type" value="Genomic_DNA"/>
</dbReference>
<protein>
    <submittedName>
        <fullName evidence="1">Uncharacterized protein</fullName>
    </submittedName>
</protein>
<gene>
    <name evidence="1" type="ORF">RRG08_034301</name>
</gene>
<reference evidence="1" key="1">
    <citation type="journal article" date="2023" name="G3 (Bethesda)">
        <title>A reference genome for the long-term kleptoplast-retaining sea slug Elysia crispata morphotype clarki.</title>
        <authorList>
            <person name="Eastman K.E."/>
            <person name="Pendleton A.L."/>
            <person name="Shaikh M.A."/>
            <person name="Suttiyut T."/>
            <person name="Ogas R."/>
            <person name="Tomko P."/>
            <person name="Gavelis G."/>
            <person name="Widhalm J.R."/>
            <person name="Wisecaver J.H."/>
        </authorList>
    </citation>
    <scope>NUCLEOTIDE SEQUENCE</scope>
    <source>
        <strain evidence="1">ECLA1</strain>
    </source>
</reference>
<comment type="caution">
    <text evidence="1">The sequence shown here is derived from an EMBL/GenBank/DDBJ whole genome shotgun (WGS) entry which is preliminary data.</text>
</comment>
<dbReference type="AlphaFoldDB" id="A0AAE1AGR6"/>
<dbReference type="Proteomes" id="UP001283361">
    <property type="component" value="Unassembled WGS sequence"/>
</dbReference>
<organism evidence="1 2">
    <name type="scientific">Elysia crispata</name>
    <name type="common">lettuce slug</name>
    <dbReference type="NCBI Taxonomy" id="231223"/>
    <lineage>
        <taxon>Eukaryota</taxon>
        <taxon>Metazoa</taxon>
        <taxon>Spiralia</taxon>
        <taxon>Lophotrochozoa</taxon>
        <taxon>Mollusca</taxon>
        <taxon>Gastropoda</taxon>
        <taxon>Heterobranchia</taxon>
        <taxon>Euthyneura</taxon>
        <taxon>Panpulmonata</taxon>
        <taxon>Sacoglossa</taxon>
        <taxon>Placobranchoidea</taxon>
        <taxon>Plakobranchidae</taxon>
        <taxon>Elysia</taxon>
    </lineage>
</organism>
<name>A0AAE1AGR6_9GAST</name>
<evidence type="ECO:0000313" key="2">
    <source>
        <dbReference type="Proteomes" id="UP001283361"/>
    </source>
</evidence>
<sequence length="121" mass="13430">MTRSQAYLTEDTSGLSCDTLISLVITRCIGKVKNFRVQRESIALFFLYSCPNLDRCRRSNVIRAGSFIGISRRPSTADKIKPAGIISDQREGRDFVFLCLISLALADKASPMPGASEIFYT</sequence>